<evidence type="ECO:0000313" key="1">
    <source>
        <dbReference type="EMBL" id="CAG7726749.1"/>
    </source>
</evidence>
<dbReference type="EMBL" id="CAJVCH010139553">
    <property type="protein sequence ID" value="CAG7726749.1"/>
    <property type="molecule type" value="Genomic_DNA"/>
</dbReference>
<proteinExistence type="predicted"/>
<organism evidence="1 2">
    <name type="scientific">Allacma fusca</name>
    <dbReference type="NCBI Taxonomy" id="39272"/>
    <lineage>
        <taxon>Eukaryota</taxon>
        <taxon>Metazoa</taxon>
        <taxon>Ecdysozoa</taxon>
        <taxon>Arthropoda</taxon>
        <taxon>Hexapoda</taxon>
        <taxon>Collembola</taxon>
        <taxon>Symphypleona</taxon>
        <taxon>Sminthuridae</taxon>
        <taxon>Allacma</taxon>
    </lineage>
</organism>
<dbReference type="AlphaFoldDB" id="A0A8J2JWQ5"/>
<keyword evidence="2" id="KW-1185">Reference proteome</keyword>
<comment type="caution">
    <text evidence="1">The sequence shown here is derived from an EMBL/GenBank/DDBJ whole genome shotgun (WGS) entry which is preliminary data.</text>
</comment>
<accession>A0A8J2JWQ5</accession>
<reference evidence="1" key="1">
    <citation type="submission" date="2021-06" db="EMBL/GenBank/DDBJ databases">
        <authorList>
            <person name="Hodson N. C."/>
            <person name="Mongue J. A."/>
            <person name="Jaron S. K."/>
        </authorList>
    </citation>
    <scope>NUCLEOTIDE SEQUENCE</scope>
</reference>
<protein>
    <submittedName>
        <fullName evidence="1">Uncharacterized protein</fullName>
    </submittedName>
</protein>
<gene>
    <name evidence="1" type="ORF">AFUS01_LOCUS15640</name>
</gene>
<dbReference type="Proteomes" id="UP000708208">
    <property type="component" value="Unassembled WGS sequence"/>
</dbReference>
<feature type="non-terminal residue" evidence="1">
    <location>
        <position position="44"/>
    </location>
</feature>
<evidence type="ECO:0000313" key="2">
    <source>
        <dbReference type="Proteomes" id="UP000708208"/>
    </source>
</evidence>
<sequence length="44" mass="4946">MKDVLSTKLFFPPATSTEHVGHRTGALIQYLVEHMGVDLKNIHL</sequence>
<name>A0A8J2JWQ5_9HEXA</name>